<keyword evidence="5" id="KW-0804">Transcription</keyword>
<dbReference type="Proteomes" id="UP000046392">
    <property type="component" value="Unplaced"/>
</dbReference>
<sequence length="1704" mass="199090">MALIAALKYDDTKKEGDRLRDISPCISECERLFHIIYKYLTSKSLEHLFQENLDFIERNQKLTIIECYRLLEHMSDNDKRGLALKFCIENLQMCEEIKGRQFEFEEILTFIINKLYKNQLLHHFHCFELHVLNTDYKLKTPIDKRKFTFMKENIHLLDYKEKRNIMKSLLVEKFEHIPMHLTEIQRQQVLPIEELILEIIDRENNYIPPLFTITEVFRLTLTSTAYLFPRVSKKLVNMMSSFRPLAEMITPIGRPWLFPIVSHIGYNSSNNTWKLTDGPVNKIVSKAHLPYSTEYMTSQSYFLYTVLKQPRGNVMMKSMLAKTNSIGPNNKLNITELLQLFILEAMYECEITTLPTHHPAVQYTWLNLQHLSEFCLFHSNVFFLDLLKLLRKSLMELKYRKARDELMWLFLQHVTINVGKFHRECMIEIAEIYKILYTGNEAWVGSSLDVMKMIKFFAPAAIWVCYEKDNKEEFPKPNSIIKNHMELFKREAEKGSELHDGMLIVIGNAISTDKVNFQEKFYKVLMKQLQGNEDEEKWLLPYGRKVDKRLKAIELTSLDCFTFHAKDMTVKHLMYLFGPSNPTLYTVSPAIIESLIRIIISVEVFDSTKFQFLNMLGYYVKNDDLDLTYVIAEAICFRIIDIHMHYSQRVTVVRSVIEGLRRLTPQDSSNYMYFILEQLFIRTFMWCNQHDMCQLLIKSLNDKTIGINSHICSSVSQFTGDINNISMLISPEVVKMLYFIFMKNIKLTGIDIPLELAKTISENYRFSPSIAKHLYNNPEDLNSQMTIEDNNLNMLIDLINNDPLLKEIKFPEEYLSKYRDKYILFCVIFKFLEDNPDAEFNPCFYKILTHFNPKEIVLLCNTFIEYLIYRFKNVEKEESEKLIKIVNDMIFKHQITTLDKFLTALVMHPNDDSTNITSLDILYYLLTTCNDLQQKLNACLSFIPRREFVCRADSEKFFKKMSLYHKNFPEYTYKELLQKLEKKEDFTIPELHLPIYYKNLAELILPTIDMMFTKAILLNYNFERFVVILKMFSPIYAYHPAPLSFVYGILFLLNCSQIEDPGVFQVFTKKIMSISQSVKSFTAEFYDNDYFIYSSAYQTCTEIVGKLVEACNIKLIPPKYVSRDWRFSEFAPAGQALYTGAIELMFTNFPPEIIAESLLDIAIPRSGENYHEKINAACSILTVLPMKYQEYIFTFMQNAITSKELVCCESPELVFSKIEDIIYHCHDNDFIPHLAVIQTFWQLASMAMYTKGIDFFGEVIVNLVTNESQLLYTARIILPFIVKMSEARDKFKKDETIKCTIALYDMIGKICGNTETPIVYKSLICDIMYFIKYMFIGDVVKEKAEDVIKKMPKHMQELMKFYNSTGSNVEGSGKLSNTSISLLANQNRLLQRFPAPLDSEEIFSDQDNTANNHFDMLNSVQFNRNMNHQLPQVYENIINKSDTTENRMPHPQSTEYKNSQLQQHLLNSQYPYNNPNQGNVLNANQRLQMEGRPDHGQVPRSEGVPSHMMPSQKMPQMGMPPNQNVGSQIPMQPGQNMFPGDPRLQQDIRMQQKQQAFQHQYNLHQSMQNKQQMSHQSNVNQSTNQPMNPYNNPSQYHNVMHGQGIPYNQHMPGKQQQIQPPPGMGPNFNMPPGMNMYNNTQQYPPNMMHHPGMGMHPGVQNPHNIPQQGISPIYPQGHMYQGMPTQQQYPPSHLQGHGYNQQRM</sequence>
<dbReference type="PANTHER" id="PTHR12691:SF10">
    <property type="entry name" value="MEDIATOR OF RNA POLYMERASE II TRANSCRIPTION SUBUNIT 23"/>
    <property type="match status" value="1"/>
</dbReference>
<protein>
    <recommendedName>
        <fullName evidence="3">Mediator of RNA polymerase II transcription subunit 23</fullName>
    </recommendedName>
    <alternativeName>
        <fullName evidence="7">Mediator complex subunit 23</fullName>
    </alternativeName>
</protein>
<accession>A0A0N5C1V5</accession>
<evidence type="ECO:0000256" key="8">
    <source>
        <dbReference type="SAM" id="MobiDB-lite"/>
    </source>
</evidence>
<evidence type="ECO:0000256" key="7">
    <source>
        <dbReference type="ARBA" id="ARBA00031961"/>
    </source>
</evidence>
<dbReference type="GO" id="GO:0005667">
    <property type="term" value="C:transcription regulator complex"/>
    <property type="evidence" value="ECO:0007669"/>
    <property type="project" value="TreeGrafter"/>
</dbReference>
<evidence type="ECO:0000313" key="10">
    <source>
        <dbReference type="WBParaSite" id="SPAL_0001197500.1"/>
    </source>
</evidence>
<keyword evidence="9" id="KW-1185">Reference proteome</keyword>
<evidence type="ECO:0000256" key="5">
    <source>
        <dbReference type="ARBA" id="ARBA00023163"/>
    </source>
</evidence>
<dbReference type="STRING" id="174720.A0A0N5C1V5"/>
<evidence type="ECO:0000256" key="2">
    <source>
        <dbReference type="ARBA" id="ARBA00010222"/>
    </source>
</evidence>
<dbReference type="WBParaSite" id="SPAL_0001197500.1">
    <property type="protein sequence ID" value="SPAL_0001197500.1"/>
    <property type="gene ID" value="SPAL_0001197500"/>
</dbReference>
<dbReference type="GO" id="GO:0016592">
    <property type="term" value="C:mediator complex"/>
    <property type="evidence" value="ECO:0007669"/>
    <property type="project" value="TreeGrafter"/>
</dbReference>
<evidence type="ECO:0000256" key="1">
    <source>
        <dbReference type="ARBA" id="ARBA00004123"/>
    </source>
</evidence>
<proteinExistence type="inferred from homology"/>
<evidence type="ECO:0000256" key="4">
    <source>
        <dbReference type="ARBA" id="ARBA00023015"/>
    </source>
</evidence>
<name>A0A0N5C1V5_STREA</name>
<feature type="region of interest" description="Disordered" evidence="8">
    <location>
        <begin position="1491"/>
        <end position="1511"/>
    </location>
</feature>
<comment type="similarity">
    <text evidence="2">Belongs to the Mediator complex subunit 23 family.</text>
</comment>
<keyword evidence="4" id="KW-0805">Transcription regulation</keyword>
<dbReference type="Pfam" id="PF11573">
    <property type="entry name" value="Med23"/>
    <property type="match status" value="1"/>
</dbReference>
<comment type="subcellular location">
    <subcellularLocation>
        <location evidence="1">Nucleus</location>
    </subcellularLocation>
</comment>
<keyword evidence="6" id="KW-0539">Nucleus</keyword>
<evidence type="ECO:0000256" key="6">
    <source>
        <dbReference type="ARBA" id="ARBA00023242"/>
    </source>
</evidence>
<evidence type="ECO:0000313" key="9">
    <source>
        <dbReference type="Proteomes" id="UP000046392"/>
    </source>
</evidence>
<dbReference type="InterPro" id="IPR021629">
    <property type="entry name" value="Mediator_Med23"/>
</dbReference>
<reference evidence="10" key="1">
    <citation type="submission" date="2017-02" db="UniProtKB">
        <authorList>
            <consortium name="WormBaseParasite"/>
        </authorList>
    </citation>
    <scope>IDENTIFICATION</scope>
</reference>
<dbReference type="GO" id="GO:0010628">
    <property type="term" value="P:positive regulation of gene expression"/>
    <property type="evidence" value="ECO:0007669"/>
    <property type="project" value="TreeGrafter"/>
</dbReference>
<dbReference type="GO" id="GO:0006357">
    <property type="term" value="P:regulation of transcription by RNA polymerase II"/>
    <property type="evidence" value="ECO:0007669"/>
    <property type="project" value="TreeGrafter"/>
</dbReference>
<evidence type="ECO:0000256" key="3">
    <source>
        <dbReference type="ARBA" id="ARBA00019696"/>
    </source>
</evidence>
<feature type="region of interest" description="Disordered" evidence="8">
    <location>
        <begin position="1677"/>
        <end position="1704"/>
    </location>
</feature>
<organism evidence="9 10">
    <name type="scientific">Strongyloides papillosus</name>
    <name type="common">Intestinal threadworm</name>
    <dbReference type="NCBI Taxonomy" id="174720"/>
    <lineage>
        <taxon>Eukaryota</taxon>
        <taxon>Metazoa</taxon>
        <taxon>Ecdysozoa</taxon>
        <taxon>Nematoda</taxon>
        <taxon>Chromadorea</taxon>
        <taxon>Rhabditida</taxon>
        <taxon>Tylenchina</taxon>
        <taxon>Panagrolaimomorpha</taxon>
        <taxon>Strongyloidoidea</taxon>
        <taxon>Strongyloididae</taxon>
        <taxon>Strongyloides</taxon>
    </lineage>
</organism>
<dbReference type="PANTHER" id="PTHR12691">
    <property type="entry name" value="MEDIATOR OF RNA POLYMERASE II TRANSCRIPTION SUBUNIT 23"/>
    <property type="match status" value="1"/>
</dbReference>